<evidence type="ECO:0008006" key="4">
    <source>
        <dbReference type="Google" id="ProtNLM"/>
    </source>
</evidence>
<feature type="compositionally biased region" description="Low complexity" evidence="1">
    <location>
        <begin position="40"/>
        <end position="50"/>
    </location>
</feature>
<feature type="compositionally biased region" description="Low complexity" evidence="1">
    <location>
        <begin position="191"/>
        <end position="203"/>
    </location>
</feature>
<organism evidence="2 3">
    <name type="scientific">Orchesella dallaii</name>
    <dbReference type="NCBI Taxonomy" id="48710"/>
    <lineage>
        <taxon>Eukaryota</taxon>
        <taxon>Metazoa</taxon>
        <taxon>Ecdysozoa</taxon>
        <taxon>Arthropoda</taxon>
        <taxon>Hexapoda</taxon>
        <taxon>Collembola</taxon>
        <taxon>Entomobryomorpha</taxon>
        <taxon>Entomobryoidea</taxon>
        <taxon>Orchesellidae</taxon>
        <taxon>Orchesellinae</taxon>
        <taxon>Orchesella</taxon>
    </lineage>
</organism>
<name>A0ABP1RA89_9HEXA</name>
<sequence length="256" mass="27706">MNLNANSAHTRSHSPGKNFTSSSSPSHSNMARSQIPSCDTNSSSTSPVSTTTVLLRNNLPVTETLSNNHHQKSNNQPVTPAHNPLKQNTTQAYHHNVPTNSNALPGHSFLSAVSEVKTMENALLGLLASFNSGELSAFGSGRTLETMEAIRSKQERLARLHFDLASGGNLDDSTAGKDSTTTPQQTKEKQSSNSTNQSNQNPQAQDKSSTPWMSESDQDKLVAGLRELSVEIEKLHEHENVGKRPSCVNVQPQENN</sequence>
<proteinExistence type="predicted"/>
<evidence type="ECO:0000256" key="1">
    <source>
        <dbReference type="SAM" id="MobiDB-lite"/>
    </source>
</evidence>
<comment type="caution">
    <text evidence="2">The sequence shown here is derived from an EMBL/GenBank/DDBJ whole genome shotgun (WGS) entry which is preliminary data.</text>
</comment>
<feature type="compositionally biased region" description="Polar residues" evidence="1">
    <location>
        <begin position="1"/>
        <end position="20"/>
    </location>
</feature>
<feature type="region of interest" description="Disordered" evidence="1">
    <location>
        <begin position="166"/>
        <end position="221"/>
    </location>
</feature>
<dbReference type="Proteomes" id="UP001642540">
    <property type="component" value="Unassembled WGS sequence"/>
</dbReference>
<feature type="compositionally biased region" description="Polar residues" evidence="1">
    <location>
        <begin position="65"/>
        <end position="78"/>
    </location>
</feature>
<reference evidence="2 3" key="1">
    <citation type="submission" date="2024-08" db="EMBL/GenBank/DDBJ databases">
        <authorList>
            <person name="Cucini C."/>
            <person name="Frati F."/>
        </authorList>
    </citation>
    <scope>NUCLEOTIDE SEQUENCE [LARGE SCALE GENOMIC DNA]</scope>
</reference>
<feature type="compositionally biased region" description="Polar residues" evidence="1">
    <location>
        <begin position="204"/>
        <end position="215"/>
    </location>
</feature>
<feature type="compositionally biased region" description="Polar residues" evidence="1">
    <location>
        <begin position="29"/>
        <end position="39"/>
    </location>
</feature>
<evidence type="ECO:0000313" key="3">
    <source>
        <dbReference type="Proteomes" id="UP001642540"/>
    </source>
</evidence>
<feature type="compositionally biased region" description="Polar residues" evidence="1">
    <location>
        <begin position="176"/>
        <end position="185"/>
    </location>
</feature>
<dbReference type="PANTHER" id="PTHR13400:SF4">
    <property type="entry name" value="COILED-COIL DOMAIN-CONTAINING PROTEIN 28A-LIKE PROTEIN"/>
    <property type="match status" value="1"/>
</dbReference>
<accession>A0ABP1RA89</accession>
<protein>
    <recommendedName>
        <fullName evidence="4">Coiled-coil domain-containing protein 28B</fullName>
    </recommendedName>
</protein>
<dbReference type="PANTHER" id="PTHR13400">
    <property type="entry name" value="CHEMOKINE C-C MOTIF RECEPTOR 1"/>
    <property type="match status" value="1"/>
</dbReference>
<feature type="region of interest" description="Disordered" evidence="1">
    <location>
        <begin position="65"/>
        <end position="86"/>
    </location>
</feature>
<dbReference type="EMBL" id="CAXLJM020000068">
    <property type="protein sequence ID" value="CAL8124143.1"/>
    <property type="molecule type" value="Genomic_DNA"/>
</dbReference>
<feature type="region of interest" description="Disordered" evidence="1">
    <location>
        <begin position="234"/>
        <end position="256"/>
    </location>
</feature>
<evidence type="ECO:0000313" key="2">
    <source>
        <dbReference type="EMBL" id="CAL8124143.1"/>
    </source>
</evidence>
<keyword evidence="3" id="KW-1185">Reference proteome</keyword>
<gene>
    <name evidence="2" type="ORF">ODALV1_LOCUS20483</name>
</gene>
<dbReference type="InterPro" id="IPR025271">
    <property type="entry name" value="CCDC28"/>
</dbReference>
<feature type="region of interest" description="Disordered" evidence="1">
    <location>
        <begin position="1"/>
        <end position="50"/>
    </location>
</feature>
<dbReference type="Pfam" id="PF13270">
    <property type="entry name" value="CCDC28"/>
    <property type="match status" value="1"/>
</dbReference>